<protein>
    <submittedName>
        <fullName evidence="4">Quinone oxidoreductase</fullName>
    </submittedName>
</protein>
<dbReference type="Proteomes" id="UP000730482">
    <property type="component" value="Unassembled WGS sequence"/>
</dbReference>
<organism evidence="4 5">
    <name type="scientific">Catenulispora pinistramenti</name>
    <dbReference type="NCBI Taxonomy" id="2705254"/>
    <lineage>
        <taxon>Bacteria</taxon>
        <taxon>Bacillati</taxon>
        <taxon>Actinomycetota</taxon>
        <taxon>Actinomycetes</taxon>
        <taxon>Catenulisporales</taxon>
        <taxon>Catenulisporaceae</taxon>
        <taxon>Catenulispora</taxon>
    </lineage>
</organism>
<dbReference type="EMBL" id="JAAFYZ010000014">
    <property type="protein sequence ID" value="MBS2546524.1"/>
    <property type="molecule type" value="Genomic_DNA"/>
</dbReference>
<dbReference type="InterPro" id="IPR047618">
    <property type="entry name" value="QOR-like"/>
</dbReference>
<evidence type="ECO:0000256" key="2">
    <source>
        <dbReference type="ARBA" id="ARBA00023002"/>
    </source>
</evidence>
<dbReference type="Gene3D" id="3.40.50.720">
    <property type="entry name" value="NAD(P)-binding Rossmann-like Domain"/>
    <property type="match status" value="1"/>
</dbReference>
<dbReference type="SMART" id="SM00829">
    <property type="entry name" value="PKS_ER"/>
    <property type="match status" value="1"/>
</dbReference>
<keyword evidence="1" id="KW-0521">NADP</keyword>
<evidence type="ECO:0000256" key="1">
    <source>
        <dbReference type="ARBA" id="ARBA00022857"/>
    </source>
</evidence>
<dbReference type="Pfam" id="PF00107">
    <property type="entry name" value="ADH_zinc_N"/>
    <property type="match status" value="1"/>
</dbReference>
<keyword evidence="5" id="KW-1185">Reference proteome</keyword>
<dbReference type="PROSITE" id="PS01162">
    <property type="entry name" value="QOR_ZETA_CRYSTAL"/>
    <property type="match status" value="1"/>
</dbReference>
<dbReference type="InterPro" id="IPR036291">
    <property type="entry name" value="NAD(P)-bd_dom_sf"/>
</dbReference>
<evidence type="ECO:0000313" key="5">
    <source>
        <dbReference type="Proteomes" id="UP000730482"/>
    </source>
</evidence>
<dbReference type="PANTHER" id="PTHR48106:SF13">
    <property type="entry name" value="QUINONE OXIDOREDUCTASE-RELATED"/>
    <property type="match status" value="1"/>
</dbReference>
<dbReference type="Gene3D" id="3.90.180.10">
    <property type="entry name" value="Medium-chain alcohol dehydrogenases, catalytic domain"/>
    <property type="match status" value="1"/>
</dbReference>
<name>A0ABS5KJL1_9ACTN</name>
<comment type="caution">
    <text evidence="4">The sequence shown here is derived from an EMBL/GenBank/DDBJ whole genome shotgun (WGS) entry which is preliminary data.</text>
</comment>
<keyword evidence="2" id="KW-0560">Oxidoreductase</keyword>
<reference evidence="4 5" key="1">
    <citation type="submission" date="2020-02" db="EMBL/GenBank/DDBJ databases">
        <title>Acidophilic actinobacteria isolated from forest soil.</title>
        <authorList>
            <person name="Golinska P."/>
        </authorList>
    </citation>
    <scope>NUCLEOTIDE SEQUENCE [LARGE SCALE GENOMIC DNA]</scope>
    <source>
        <strain evidence="4 5">NL8</strain>
    </source>
</reference>
<dbReference type="CDD" id="cd05286">
    <property type="entry name" value="QOR2"/>
    <property type="match status" value="1"/>
</dbReference>
<sequence length="325" mass="33757">MRAIVVGQTGGPEVLQLSDVNDPEPGPGELLVKVGAAGVNFTEIYSRIGLYPIEPPFTPGAEVAGHVLAVGEGVTDFKAGDRVASADARGSYAEQVIVPAERAVPVPDGVDIETAAAVLLQGMTAHYLTQSTYPIKAGETALVHAAAGGMGLLLIQMVKAAGAKVIGTVSSAEKAKLAAEAGADEVIRYDQLSGEELAAEVRSRNGGQGVHVVYDGVGKDTFDASLASLRVRGMLVSFGNASGPVPPVAPLRLMQGGSLFLTRPTLGSYIAARQELEWRAGDLFRWLQDGTLSVRIGATYPLGEAAQAQTDMESRKTTGKLLLVP</sequence>
<dbReference type="InterPro" id="IPR013149">
    <property type="entry name" value="ADH-like_C"/>
</dbReference>
<evidence type="ECO:0000259" key="3">
    <source>
        <dbReference type="SMART" id="SM00829"/>
    </source>
</evidence>
<dbReference type="SUPFAM" id="SSF50129">
    <property type="entry name" value="GroES-like"/>
    <property type="match status" value="1"/>
</dbReference>
<dbReference type="InterPro" id="IPR020843">
    <property type="entry name" value="ER"/>
</dbReference>
<feature type="domain" description="Enoyl reductase (ER)" evidence="3">
    <location>
        <begin position="10"/>
        <end position="323"/>
    </location>
</feature>
<dbReference type="InterPro" id="IPR002364">
    <property type="entry name" value="Quin_OxRdtase/zeta-crystal_CS"/>
</dbReference>
<gene>
    <name evidence="4" type="ORF">KGQ19_06565</name>
</gene>
<evidence type="ECO:0000313" key="4">
    <source>
        <dbReference type="EMBL" id="MBS2546524.1"/>
    </source>
</evidence>
<dbReference type="Pfam" id="PF08240">
    <property type="entry name" value="ADH_N"/>
    <property type="match status" value="1"/>
</dbReference>
<dbReference type="InterPro" id="IPR013154">
    <property type="entry name" value="ADH-like_N"/>
</dbReference>
<dbReference type="RefSeq" id="WP_212008170.1">
    <property type="nucleotide sequence ID" value="NZ_JAAFYZ010000014.1"/>
</dbReference>
<dbReference type="PANTHER" id="PTHR48106">
    <property type="entry name" value="QUINONE OXIDOREDUCTASE PIG3-RELATED"/>
    <property type="match status" value="1"/>
</dbReference>
<accession>A0ABS5KJL1</accession>
<proteinExistence type="predicted"/>
<dbReference type="SUPFAM" id="SSF51735">
    <property type="entry name" value="NAD(P)-binding Rossmann-fold domains"/>
    <property type="match status" value="1"/>
</dbReference>
<dbReference type="InterPro" id="IPR011032">
    <property type="entry name" value="GroES-like_sf"/>
</dbReference>